<feature type="domain" description="Mor transcription activator" evidence="1">
    <location>
        <begin position="10"/>
        <end position="107"/>
    </location>
</feature>
<reference evidence="3" key="1">
    <citation type="submission" date="2016-10" db="EMBL/GenBank/DDBJ databases">
        <authorList>
            <person name="Varghese N."/>
            <person name="Submissions S."/>
        </authorList>
    </citation>
    <scope>NUCLEOTIDE SEQUENCE [LARGE SCALE GENOMIC DNA]</scope>
    <source>
        <strain evidence="3">DSM 217</strain>
    </source>
</reference>
<dbReference type="RefSeq" id="WP_093037808.1">
    <property type="nucleotide sequence ID" value="NZ_FNNZ01000036.1"/>
</dbReference>
<dbReference type="InterPro" id="IPR009057">
    <property type="entry name" value="Homeodomain-like_sf"/>
</dbReference>
<organism evidence="2 3">
    <name type="scientific">Thiocapsa roseopersicina</name>
    <dbReference type="NCBI Taxonomy" id="1058"/>
    <lineage>
        <taxon>Bacteria</taxon>
        <taxon>Pseudomonadati</taxon>
        <taxon>Pseudomonadota</taxon>
        <taxon>Gammaproteobacteria</taxon>
        <taxon>Chromatiales</taxon>
        <taxon>Chromatiaceae</taxon>
        <taxon>Thiocapsa</taxon>
    </lineage>
</organism>
<gene>
    <name evidence="2" type="ORF">SAMN05421783_1365</name>
</gene>
<keyword evidence="3" id="KW-1185">Reference proteome</keyword>
<dbReference type="STRING" id="1058.SAMN05421783_1365"/>
<dbReference type="InterPro" id="IPR014875">
    <property type="entry name" value="Mor_transcription_activator"/>
</dbReference>
<sequence length="114" mass="12798">MALGGSDPEFVAEFLDLSIAAVAAAAPELPDAQRESLAERLMMAFLDQWGGCGVYIPKASHLRKRLRDRAMWSAYDGRPETIQRMALEHGLSSIHVYRILAQERKRRKIRDSSA</sequence>
<evidence type="ECO:0000313" key="3">
    <source>
        <dbReference type="Proteomes" id="UP000198816"/>
    </source>
</evidence>
<evidence type="ECO:0000259" key="1">
    <source>
        <dbReference type="Pfam" id="PF08765"/>
    </source>
</evidence>
<dbReference type="SUPFAM" id="SSF46689">
    <property type="entry name" value="Homeodomain-like"/>
    <property type="match status" value="1"/>
</dbReference>
<name>A0A1H3CN96_THIRO</name>
<protein>
    <submittedName>
        <fullName evidence="2">Transcriptional regulator, Middle operon regulator (Mor) family</fullName>
    </submittedName>
</protein>
<dbReference type="Gene3D" id="1.10.10.60">
    <property type="entry name" value="Homeodomain-like"/>
    <property type="match status" value="1"/>
</dbReference>
<dbReference type="Pfam" id="PF08765">
    <property type="entry name" value="Mor"/>
    <property type="match status" value="1"/>
</dbReference>
<accession>A0A1H3CN96</accession>
<dbReference type="Proteomes" id="UP000198816">
    <property type="component" value="Unassembled WGS sequence"/>
</dbReference>
<dbReference type="AlphaFoldDB" id="A0A1H3CN96"/>
<dbReference type="EMBL" id="FNNZ01000036">
    <property type="protein sequence ID" value="SDX55576.1"/>
    <property type="molecule type" value="Genomic_DNA"/>
</dbReference>
<evidence type="ECO:0000313" key="2">
    <source>
        <dbReference type="EMBL" id="SDX55576.1"/>
    </source>
</evidence>
<dbReference type="OrthoDB" id="8906055at2"/>
<proteinExistence type="predicted"/>